<accession>A0A9D3ZWZ8</accession>
<keyword evidence="1" id="KW-1133">Transmembrane helix</keyword>
<name>A0A9D3ZWZ8_9ROSI</name>
<keyword evidence="1" id="KW-0812">Transmembrane</keyword>
<proteinExistence type="predicted"/>
<organism evidence="2 3">
    <name type="scientific">Gossypium stocksii</name>
    <dbReference type="NCBI Taxonomy" id="47602"/>
    <lineage>
        <taxon>Eukaryota</taxon>
        <taxon>Viridiplantae</taxon>
        <taxon>Streptophyta</taxon>
        <taxon>Embryophyta</taxon>
        <taxon>Tracheophyta</taxon>
        <taxon>Spermatophyta</taxon>
        <taxon>Magnoliopsida</taxon>
        <taxon>eudicotyledons</taxon>
        <taxon>Gunneridae</taxon>
        <taxon>Pentapetalae</taxon>
        <taxon>rosids</taxon>
        <taxon>malvids</taxon>
        <taxon>Malvales</taxon>
        <taxon>Malvaceae</taxon>
        <taxon>Malvoideae</taxon>
        <taxon>Gossypium</taxon>
    </lineage>
</organism>
<keyword evidence="3" id="KW-1185">Reference proteome</keyword>
<sequence>MKVGTKVLSKIQLVEDVLYGRNIGSIDGTAKEAPLEMLVGHETNMKHVELAVKLPLMREVSCASAFGGKVVMQTGKLGQVNITSEYISNTLVVFYILTYLWLGKDTWAL</sequence>
<comment type="caution">
    <text evidence="2">The sequence shown here is derived from an EMBL/GenBank/DDBJ whole genome shotgun (WGS) entry which is preliminary data.</text>
</comment>
<dbReference type="EMBL" id="JAIQCV010000008">
    <property type="protein sequence ID" value="KAH1072376.1"/>
    <property type="molecule type" value="Genomic_DNA"/>
</dbReference>
<gene>
    <name evidence="2" type="ORF">J1N35_024704</name>
</gene>
<feature type="transmembrane region" description="Helical" evidence="1">
    <location>
        <begin position="86"/>
        <end position="102"/>
    </location>
</feature>
<reference evidence="2 3" key="1">
    <citation type="journal article" date="2021" name="Plant Biotechnol. J.">
        <title>Multi-omics assisted identification of the key and species-specific regulatory components of drought-tolerant mechanisms in Gossypium stocksii.</title>
        <authorList>
            <person name="Yu D."/>
            <person name="Ke L."/>
            <person name="Zhang D."/>
            <person name="Wu Y."/>
            <person name="Sun Y."/>
            <person name="Mei J."/>
            <person name="Sun J."/>
            <person name="Sun Y."/>
        </authorList>
    </citation>
    <scope>NUCLEOTIDE SEQUENCE [LARGE SCALE GENOMIC DNA]</scope>
    <source>
        <strain evidence="3">cv. E1</strain>
        <tissue evidence="2">Leaf</tissue>
    </source>
</reference>
<evidence type="ECO:0000313" key="2">
    <source>
        <dbReference type="EMBL" id="KAH1072376.1"/>
    </source>
</evidence>
<evidence type="ECO:0000313" key="3">
    <source>
        <dbReference type="Proteomes" id="UP000828251"/>
    </source>
</evidence>
<dbReference type="AlphaFoldDB" id="A0A9D3ZWZ8"/>
<evidence type="ECO:0000256" key="1">
    <source>
        <dbReference type="SAM" id="Phobius"/>
    </source>
</evidence>
<protein>
    <submittedName>
        <fullName evidence="2">Uncharacterized protein</fullName>
    </submittedName>
</protein>
<dbReference type="Proteomes" id="UP000828251">
    <property type="component" value="Unassembled WGS sequence"/>
</dbReference>
<keyword evidence="1" id="KW-0472">Membrane</keyword>